<dbReference type="EMBL" id="FQVB01000016">
    <property type="protein sequence ID" value="SHF37809.1"/>
    <property type="molecule type" value="Genomic_DNA"/>
</dbReference>
<dbReference type="GO" id="GO:0004765">
    <property type="term" value="F:shikimate kinase activity"/>
    <property type="evidence" value="ECO:0007669"/>
    <property type="project" value="UniProtKB-UniRule"/>
</dbReference>
<comment type="subunit">
    <text evidence="11">Monomer.</text>
</comment>
<evidence type="ECO:0000256" key="1">
    <source>
        <dbReference type="ARBA" id="ARBA00004842"/>
    </source>
</evidence>
<keyword evidence="5 11" id="KW-0808">Transferase</keyword>
<evidence type="ECO:0000313" key="13">
    <source>
        <dbReference type="Proteomes" id="UP000184076"/>
    </source>
</evidence>
<comment type="similarity">
    <text evidence="2 11">Belongs to the shikimate kinase family.</text>
</comment>
<keyword evidence="9 11" id="KW-0057">Aromatic amino acid biosynthesis</keyword>
<keyword evidence="11" id="KW-0963">Cytoplasm</keyword>
<dbReference type="AlphaFoldDB" id="A0A1M5B5Q1"/>
<keyword evidence="11" id="KW-0460">Magnesium</keyword>
<evidence type="ECO:0000313" key="12">
    <source>
        <dbReference type="EMBL" id="SHF37809.1"/>
    </source>
</evidence>
<dbReference type="InterPro" id="IPR000623">
    <property type="entry name" value="Shikimate_kinase/TSH1"/>
</dbReference>
<keyword evidence="6 11" id="KW-0547">Nucleotide-binding</keyword>
<dbReference type="CDD" id="cd00464">
    <property type="entry name" value="SK"/>
    <property type="match status" value="1"/>
</dbReference>
<dbReference type="PROSITE" id="PS01128">
    <property type="entry name" value="SHIKIMATE_KINASE"/>
    <property type="match status" value="1"/>
</dbReference>
<evidence type="ECO:0000256" key="3">
    <source>
        <dbReference type="ARBA" id="ARBA00012154"/>
    </source>
</evidence>
<dbReference type="InterPro" id="IPR027417">
    <property type="entry name" value="P-loop_NTPase"/>
</dbReference>
<dbReference type="GO" id="GO:0009073">
    <property type="term" value="P:aromatic amino acid family biosynthetic process"/>
    <property type="evidence" value="ECO:0007669"/>
    <property type="project" value="UniProtKB-KW"/>
</dbReference>
<feature type="binding site" evidence="11">
    <location>
        <position position="20"/>
    </location>
    <ligand>
        <name>Mg(2+)</name>
        <dbReference type="ChEBI" id="CHEBI:18420"/>
    </ligand>
</feature>
<dbReference type="PRINTS" id="PR01100">
    <property type="entry name" value="SHIKIMTKNASE"/>
</dbReference>
<comment type="catalytic activity">
    <reaction evidence="10 11">
        <text>shikimate + ATP = 3-phosphoshikimate + ADP + H(+)</text>
        <dbReference type="Rhea" id="RHEA:13121"/>
        <dbReference type="ChEBI" id="CHEBI:15378"/>
        <dbReference type="ChEBI" id="CHEBI:30616"/>
        <dbReference type="ChEBI" id="CHEBI:36208"/>
        <dbReference type="ChEBI" id="CHEBI:145989"/>
        <dbReference type="ChEBI" id="CHEBI:456216"/>
        <dbReference type="EC" id="2.7.1.71"/>
    </reaction>
</comment>
<dbReference type="PANTHER" id="PTHR21087:SF16">
    <property type="entry name" value="SHIKIMATE KINASE 1, CHLOROPLASTIC"/>
    <property type="match status" value="1"/>
</dbReference>
<dbReference type="UniPathway" id="UPA00053">
    <property type="reaction ID" value="UER00088"/>
</dbReference>
<dbReference type="RefSeq" id="WP_073038710.1">
    <property type="nucleotide sequence ID" value="NZ_FQVB01000016.1"/>
</dbReference>
<keyword evidence="11" id="KW-0479">Metal-binding</keyword>
<dbReference type="HAMAP" id="MF_00109">
    <property type="entry name" value="Shikimate_kinase"/>
    <property type="match status" value="1"/>
</dbReference>
<feature type="binding site" evidence="11">
    <location>
        <position position="62"/>
    </location>
    <ligand>
        <name>substrate</name>
    </ligand>
</feature>
<evidence type="ECO:0000256" key="8">
    <source>
        <dbReference type="ARBA" id="ARBA00022840"/>
    </source>
</evidence>
<evidence type="ECO:0000256" key="4">
    <source>
        <dbReference type="ARBA" id="ARBA00022605"/>
    </source>
</evidence>
<comment type="caution">
    <text evidence="11">Lacks conserved residue(s) required for the propagation of feature annotation.</text>
</comment>
<comment type="function">
    <text evidence="11">Catalyzes the specific phosphorylation of the 3-hydroxyl group of shikimic acid using ATP as a cosubstrate.</text>
</comment>
<evidence type="ECO:0000256" key="5">
    <source>
        <dbReference type="ARBA" id="ARBA00022679"/>
    </source>
</evidence>
<evidence type="ECO:0000256" key="9">
    <source>
        <dbReference type="ARBA" id="ARBA00023141"/>
    </source>
</evidence>
<feature type="binding site" evidence="11">
    <location>
        <position position="145"/>
    </location>
    <ligand>
        <name>substrate</name>
    </ligand>
</feature>
<evidence type="ECO:0000256" key="11">
    <source>
        <dbReference type="HAMAP-Rule" id="MF_00109"/>
    </source>
</evidence>
<feature type="binding site" evidence="11">
    <location>
        <position position="126"/>
    </location>
    <ligand>
        <name>ATP</name>
        <dbReference type="ChEBI" id="CHEBI:30616"/>
    </ligand>
</feature>
<dbReference type="InterPro" id="IPR031322">
    <property type="entry name" value="Shikimate/glucono_kinase"/>
</dbReference>
<feature type="binding site" evidence="11">
    <location>
        <position position="38"/>
    </location>
    <ligand>
        <name>substrate</name>
    </ligand>
</feature>
<dbReference type="GO" id="GO:0009423">
    <property type="term" value="P:chorismate biosynthetic process"/>
    <property type="evidence" value="ECO:0007669"/>
    <property type="project" value="UniProtKB-UniRule"/>
</dbReference>
<gene>
    <name evidence="11" type="primary">aroK</name>
    <name evidence="12" type="ORF">SAMN02745206_01861</name>
</gene>
<keyword evidence="7 11" id="KW-0418">Kinase</keyword>
<name>A0A1M5B5Q1_9BACT</name>
<evidence type="ECO:0000256" key="2">
    <source>
        <dbReference type="ARBA" id="ARBA00006997"/>
    </source>
</evidence>
<dbReference type="Gene3D" id="3.40.50.300">
    <property type="entry name" value="P-loop containing nucleotide triphosphate hydrolases"/>
    <property type="match status" value="1"/>
</dbReference>
<dbReference type="InterPro" id="IPR023000">
    <property type="entry name" value="Shikimate_kinase_CS"/>
</dbReference>
<comment type="pathway">
    <text evidence="1 11">Metabolic intermediate biosynthesis; chorismate biosynthesis; chorismate from D-erythrose 4-phosphate and phosphoenolpyruvate: step 5/7.</text>
</comment>
<feature type="binding site" evidence="11">
    <location>
        <begin position="16"/>
        <end position="21"/>
    </location>
    <ligand>
        <name>ATP</name>
        <dbReference type="ChEBI" id="CHEBI:30616"/>
    </ligand>
</feature>
<comment type="subcellular location">
    <subcellularLocation>
        <location evidence="11">Cytoplasm</location>
    </subcellularLocation>
</comment>
<evidence type="ECO:0000256" key="10">
    <source>
        <dbReference type="ARBA" id="ARBA00048567"/>
    </source>
</evidence>
<dbReference type="GO" id="GO:0008652">
    <property type="term" value="P:amino acid biosynthetic process"/>
    <property type="evidence" value="ECO:0007669"/>
    <property type="project" value="UniProtKB-KW"/>
</dbReference>
<dbReference type="GO" id="GO:0005829">
    <property type="term" value="C:cytosol"/>
    <property type="evidence" value="ECO:0007669"/>
    <property type="project" value="TreeGrafter"/>
</dbReference>
<evidence type="ECO:0000256" key="7">
    <source>
        <dbReference type="ARBA" id="ARBA00022777"/>
    </source>
</evidence>
<keyword evidence="8 11" id="KW-0067">ATP-binding</keyword>
<proteinExistence type="inferred from homology"/>
<dbReference type="Pfam" id="PF01202">
    <property type="entry name" value="SKI"/>
    <property type="match status" value="1"/>
</dbReference>
<dbReference type="STRING" id="1121391.SAMN02745206_01861"/>
<protein>
    <recommendedName>
        <fullName evidence="3 11">Shikimate kinase</fullName>
        <shortName evidence="11">SK</shortName>
        <ecNumber evidence="3 11">2.7.1.71</ecNumber>
    </recommendedName>
</protein>
<dbReference type="Proteomes" id="UP000184076">
    <property type="component" value="Unassembled WGS sequence"/>
</dbReference>
<dbReference type="PANTHER" id="PTHR21087">
    <property type="entry name" value="SHIKIMATE KINASE"/>
    <property type="match status" value="1"/>
</dbReference>
<keyword evidence="13" id="KW-1185">Reference proteome</keyword>
<reference evidence="13" key="1">
    <citation type="submission" date="2016-11" db="EMBL/GenBank/DDBJ databases">
        <authorList>
            <person name="Varghese N."/>
            <person name="Submissions S."/>
        </authorList>
    </citation>
    <scope>NUCLEOTIDE SEQUENCE [LARGE SCALE GENOMIC DNA]</scope>
    <source>
        <strain evidence="13">DSM 9756</strain>
    </source>
</reference>
<keyword evidence="4 11" id="KW-0028">Amino-acid biosynthesis</keyword>
<organism evidence="12 13">
    <name type="scientific">Desulfacinum infernum DSM 9756</name>
    <dbReference type="NCBI Taxonomy" id="1121391"/>
    <lineage>
        <taxon>Bacteria</taxon>
        <taxon>Pseudomonadati</taxon>
        <taxon>Thermodesulfobacteriota</taxon>
        <taxon>Syntrophobacteria</taxon>
        <taxon>Syntrophobacterales</taxon>
        <taxon>Syntrophobacteraceae</taxon>
        <taxon>Desulfacinum</taxon>
    </lineage>
</organism>
<dbReference type="GO" id="GO:0000287">
    <property type="term" value="F:magnesium ion binding"/>
    <property type="evidence" value="ECO:0007669"/>
    <property type="project" value="UniProtKB-UniRule"/>
</dbReference>
<dbReference type="SUPFAM" id="SSF52540">
    <property type="entry name" value="P-loop containing nucleoside triphosphate hydrolases"/>
    <property type="match status" value="1"/>
</dbReference>
<dbReference type="GO" id="GO:0005524">
    <property type="term" value="F:ATP binding"/>
    <property type="evidence" value="ECO:0007669"/>
    <property type="project" value="UniProtKB-UniRule"/>
</dbReference>
<feature type="binding site" evidence="11">
    <location>
        <position position="84"/>
    </location>
    <ligand>
        <name>substrate</name>
    </ligand>
</feature>
<dbReference type="EC" id="2.7.1.71" evidence="3 11"/>
<evidence type="ECO:0000256" key="6">
    <source>
        <dbReference type="ARBA" id="ARBA00022741"/>
    </source>
</evidence>
<sequence length="188" mass="20875">MEESTIQRIALIGYRGTGKSTVGDLLAARLGWDFVDMDRVLTQRFGTSIAHFVAQNGWEAFREAESALLGQISREEGLVVATGGGIVEKERNGKILRDCFHVVWLDCDLPVILQRLALDPKTATQRPSLTGRHVQDETSQILERRRPLYRVIAHVAVDSGSLSAEEIAEVIARNLAKTGRAPRRPVEF</sequence>
<comment type="cofactor">
    <cofactor evidence="11">
        <name>Mg(2+)</name>
        <dbReference type="ChEBI" id="CHEBI:18420"/>
    </cofactor>
    <text evidence="11">Binds 1 Mg(2+) ion per subunit.</text>
</comment>
<accession>A0A1M5B5Q1</accession>